<dbReference type="InterPro" id="IPR041581">
    <property type="entry name" value="Glyoxalase_6"/>
</dbReference>
<gene>
    <name evidence="2" type="ORF">CLV70_10110</name>
</gene>
<evidence type="ECO:0000259" key="1">
    <source>
        <dbReference type="Pfam" id="PF18029"/>
    </source>
</evidence>
<feature type="domain" description="Glyoxalase-like" evidence="1">
    <location>
        <begin position="148"/>
        <end position="242"/>
    </location>
</feature>
<feature type="domain" description="Glyoxalase-like" evidence="1">
    <location>
        <begin position="25"/>
        <end position="117"/>
    </location>
</feature>
<keyword evidence="3" id="KW-1185">Reference proteome</keyword>
<evidence type="ECO:0000313" key="3">
    <source>
        <dbReference type="Proteomes" id="UP000239209"/>
    </source>
</evidence>
<dbReference type="Proteomes" id="UP000239209">
    <property type="component" value="Unassembled WGS sequence"/>
</dbReference>
<dbReference type="EMBL" id="PVZG01000001">
    <property type="protein sequence ID" value="PRY32851.1"/>
    <property type="molecule type" value="Genomic_DNA"/>
</dbReference>
<proteinExistence type="predicted"/>
<dbReference type="SUPFAM" id="SSF54593">
    <property type="entry name" value="Glyoxalase/Bleomycin resistance protein/Dihydroxybiphenyl dioxygenase"/>
    <property type="match status" value="2"/>
</dbReference>
<evidence type="ECO:0000313" key="2">
    <source>
        <dbReference type="EMBL" id="PRY32851.1"/>
    </source>
</evidence>
<dbReference type="PANTHER" id="PTHR35908:SF1">
    <property type="entry name" value="CONSERVED PROTEIN"/>
    <property type="match status" value="1"/>
</dbReference>
<reference evidence="2 3" key="1">
    <citation type="submission" date="2018-03" db="EMBL/GenBank/DDBJ databases">
        <title>Genomic Encyclopedia of Archaeal and Bacterial Type Strains, Phase II (KMG-II): from individual species to whole genera.</title>
        <authorList>
            <person name="Goeker M."/>
        </authorList>
    </citation>
    <scope>NUCLEOTIDE SEQUENCE [LARGE SCALE GENOMIC DNA]</scope>
    <source>
        <strain evidence="2 3">DSM 45348</strain>
    </source>
</reference>
<comment type="caution">
    <text evidence="2">The sequence shown here is derived from an EMBL/GenBank/DDBJ whole genome shotgun (WGS) entry which is preliminary data.</text>
</comment>
<name>A0A2T0SHG3_9ACTN</name>
<dbReference type="OrthoDB" id="3286168at2"/>
<dbReference type="AlphaFoldDB" id="A0A2T0SHG3"/>
<dbReference type="Gene3D" id="3.10.180.10">
    <property type="entry name" value="2,3-Dihydroxybiphenyl 1,2-Dioxygenase, domain 1"/>
    <property type="match status" value="2"/>
</dbReference>
<dbReference type="Pfam" id="PF18029">
    <property type="entry name" value="Glyoxalase_6"/>
    <property type="match status" value="2"/>
</dbReference>
<organism evidence="2 3">
    <name type="scientific">Pseudosporangium ferrugineum</name>
    <dbReference type="NCBI Taxonomy" id="439699"/>
    <lineage>
        <taxon>Bacteria</taxon>
        <taxon>Bacillati</taxon>
        <taxon>Actinomycetota</taxon>
        <taxon>Actinomycetes</taxon>
        <taxon>Micromonosporales</taxon>
        <taxon>Micromonosporaceae</taxon>
        <taxon>Pseudosporangium</taxon>
    </lineage>
</organism>
<dbReference type="RefSeq" id="WP_106124240.1">
    <property type="nucleotide sequence ID" value="NZ_PVZG01000001.1"/>
</dbReference>
<dbReference type="InterPro" id="IPR029068">
    <property type="entry name" value="Glyas_Bleomycin-R_OHBP_Dase"/>
</dbReference>
<accession>A0A2T0SHG3</accession>
<dbReference type="PANTHER" id="PTHR35908">
    <property type="entry name" value="HYPOTHETICAL FUSION PROTEIN"/>
    <property type="match status" value="1"/>
</dbReference>
<protein>
    <recommendedName>
        <fullName evidence="1">Glyoxalase-like domain-containing protein</fullName>
    </recommendedName>
</protein>
<sequence length="252" mass="26904">MAGTVSAGSDTFVRWTTGFLDAPSRAAEEFWRDVTGSGLSSRRGAGGEFATLLPAGGDAYLRVQVVGDGPARAHLDLHVERVAAQARRVVGLGAVVVHEEGGLAVLRSPAGLLFCLVSWQGEVVRPVPAAWPGGRSLVDQWCLDIPGAVFEAEADFWAAVTGWPRRPASRPEFEILVRPDGMPLRLLLQRIGGPVSGMHPDVAADDRDAEVRRHVELGAAVVRTEAAWTTLRDPAGRSYCVTDRDPVTGRLG</sequence>